<dbReference type="RefSeq" id="WP_023659923.1">
    <property type="nucleotide sequence ID" value="NZ_CM002299.1"/>
</dbReference>
<dbReference type="Proteomes" id="UP000019205">
    <property type="component" value="Chromosome"/>
</dbReference>
<reference evidence="2 3" key="1">
    <citation type="journal article" date="2007" name="Proc. Natl. Acad. Sci. U.S.A.">
        <title>Characterization of a marine gammaproteobacterium capable of aerobic anoxygenic photosynthesis.</title>
        <authorList>
            <person name="Fuchs B.M."/>
            <person name="Spring S."/>
            <person name="Teeling H."/>
            <person name="Quast C."/>
            <person name="Wulf J."/>
            <person name="Schattenhofer M."/>
            <person name="Yan S."/>
            <person name="Ferriera S."/>
            <person name="Johnson J."/>
            <person name="Glockner F.O."/>
            <person name="Amann R."/>
        </authorList>
    </citation>
    <scope>NUCLEOTIDE SEQUENCE [LARGE SCALE GENOMIC DNA]</scope>
    <source>
        <strain evidence="2">KT71</strain>
    </source>
</reference>
<protein>
    <recommendedName>
        <fullName evidence="4">Lipoprotein</fullName>
    </recommendedName>
</protein>
<dbReference type="OrthoDB" id="9845152at2"/>
<dbReference type="HOGENOM" id="CLU_1728745_0_0_6"/>
<proteinExistence type="predicted"/>
<organism evidence="2 3">
    <name type="scientific">Congregibacter litoralis KT71</name>
    <dbReference type="NCBI Taxonomy" id="314285"/>
    <lineage>
        <taxon>Bacteria</taxon>
        <taxon>Pseudomonadati</taxon>
        <taxon>Pseudomonadota</taxon>
        <taxon>Gammaproteobacteria</taxon>
        <taxon>Cellvibrionales</taxon>
        <taxon>Halieaceae</taxon>
        <taxon>Congregibacter</taxon>
    </lineage>
</organism>
<dbReference type="eggNOG" id="ENOG5033V0M">
    <property type="taxonomic scope" value="Bacteria"/>
</dbReference>
<keyword evidence="1" id="KW-0732">Signal</keyword>
<reference evidence="2 3" key="2">
    <citation type="journal article" date="2009" name="PLoS ONE">
        <title>The photosynthetic apparatus and its regulation in the aerobic gammaproteobacterium Congregibacter litoralis gen. nov., sp. nov.</title>
        <authorList>
            <person name="Spring S."/>
            <person name="Lunsdorf H."/>
            <person name="Fuchs B.M."/>
            <person name="Tindall B.J."/>
        </authorList>
    </citation>
    <scope>NUCLEOTIDE SEQUENCE [LARGE SCALE GENOMIC DNA]</scope>
    <source>
        <strain evidence="2">KT71</strain>
    </source>
</reference>
<gene>
    <name evidence="2" type="ORF">KT71_01930</name>
</gene>
<evidence type="ECO:0000256" key="1">
    <source>
        <dbReference type="SAM" id="SignalP"/>
    </source>
</evidence>
<comment type="caution">
    <text evidence="2">The sequence shown here is derived from an EMBL/GenBank/DDBJ whole genome shotgun (WGS) entry which is preliminary data.</text>
</comment>
<evidence type="ECO:0000313" key="2">
    <source>
        <dbReference type="EMBL" id="EAQ98697.2"/>
    </source>
</evidence>
<keyword evidence="3" id="KW-1185">Reference proteome</keyword>
<dbReference type="EMBL" id="AAOA02000002">
    <property type="protein sequence ID" value="EAQ98697.2"/>
    <property type="molecule type" value="Genomic_DNA"/>
</dbReference>
<sequence length="151" mass="16394">MFKKVLAVAAAGCLLGACAGRSDYQTFYHAEQGDYDAALTAAQAAKGSSIEGFLFGSGASQCRDYNAVVTVHVAQGDFPGAYAACRDYENECAVVPDTDLCFSYSMSDLNTAGSDRDLASRLTEEAKESLHFRWLMLRDDYEGKALKRPLY</sequence>
<dbReference type="AlphaFoldDB" id="A4A6Q0"/>
<accession>A4A6Q0</accession>
<evidence type="ECO:0000313" key="3">
    <source>
        <dbReference type="Proteomes" id="UP000019205"/>
    </source>
</evidence>
<evidence type="ECO:0008006" key="4">
    <source>
        <dbReference type="Google" id="ProtNLM"/>
    </source>
</evidence>
<dbReference type="PROSITE" id="PS51257">
    <property type="entry name" value="PROKAR_LIPOPROTEIN"/>
    <property type="match status" value="1"/>
</dbReference>
<name>A4A6Q0_9GAMM</name>
<feature type="signal peptide" evidence="1">
    <location>
        <begin position="1"/>
        <end position="19"/>
    </location>
</feature>
<feature type="chain" id="PRO_5002665336" description="Lipoprotein" evidence="1">
    <location>
        <begin position="20"/>
        <end position="151"/>
    </location>
</feature>